<evidence type="ECO:0000256" key="3">
    <source>
        <dbReference type="ARBA" id="ARBA00022448"/>
    </source>
</evidence>
<dbReference type="Proteomes" id="UP000054350">
    <property type="component" value="Unassembled WGS sequence"/>
</dbReference>
<comment type="similarity">
    <text evidence="2">Belongs to the SecE/SEC61-gamma family.</text>
</comment>
<evidence type="ECO:0000256" key="7">
    <source>
        <dbReference type="ARBA" id="ARBA00022989"/>
    </source>
</evidence>
<keyword evidence="3" id="KW-0813">Transport</keyword>
<evidence type="ECO:0000256" key="5">
    <source>
        <dbReference type="ARBA" id="ARBA00022824"/>
    </source>
</evidence>
<dbReference type="Gene3D" id="1.20.5.820">
    <property type="entry name" value="Preprotein translocase SecE subunit"/>
    <property type="match status" value="1"/>
</dbReference>
<dbReference type="Pfam" id="PF00584">
    <property type="entry name" value="SecE"/>
    <property type="match status" value="1"/>
</dbReference>
<dbReference type="GO" id="GO:0006886">
    <property type="term" value="P:intracellular protein transport"/>
    <property type="evidence" value="ECO:0007669"/>
    <property type="project" value="InterPro"/>
</dbReference>
<evidence type="ECO:0000256" key="2">
    <source>
        <dbReference type="ARBA" id="ARBA00008274"/>
    </source>
</evidence>
<evidence type="ECO:0000256" key="1">
    <source>
        <dbReference type="ARBA" id="ARBA00004389"/>
    </source>
</evidence>
<dbReference type="OrthoDB" id="2401875at2759"/>
<organism evidence="11 12">
    <name type="scientific">Allomyces macrogynus (strain ATCC 38327)</name>
    <name type="common">Allomyces javanicus var. macrogynus</name>
    <dbReference type="NCBI Taxonomy" id="578462"/>
    <lineage>
        <taxon>Eukaryota</taxon>
        <taxon>Fungi</taxon>
        <taxon>Fungi incertae sedis</taxon>
        <taxon>Blastocladiomycota</taxon>
        <taxon>Blastocladiomycetes</taxon>
        <taxon>Blastocladiales</taxon>
        <taxon>Blastocladiaceae</taxon>
        <taxon>Allomyces</taxon>
    </lineage>
</organism>
<protein>
    <submittedName>
        <fullName evidence="11">Protein translocase SEC61 complex gamma subunit, archaeal and eukaryotic</fullName>
    </submittedName>
</protein>
<feature type="transmembrane region" description="Helical" evidence="10">
    <location>
        <begin position="51"/>
        <end position="72"/>
    </location>
</feature>
<dbReference type="InterPro" id="IPR008158">
    <property type="entry name" value="Translocase_Sec61-g"/>
</dbReference>
<keyword evidence="7 10" id="KW-1133">Transmembrane helix</keyword>
<keyword evidence="4 10" id="KW-0812">Transmembrane</keyword>
<evidence type="ECO:0000313" key="12">
    <source>
        <dbReference type="Proteomes" id="UP000054350"/>
    </source>
</evidence>
<dbReference type="OMA" id="FATEYYA"/>
<dbReference type="eggNOG" id="KOG3498">
    <property type="taxonomic scope" value="Eukaryota"/>
</dbReference>
<evidence type="ECO:0000256" key="8">
    <source>
        <dbReference type="ARBA" id="ARBA00023010"/>
    </source>
</evidence>
<evidence type="ECO:0000256" key="4">
    <source>
        <dbReference type="ARBA" id="ARBA00022692"/>
    </source>
</evidence>
<evidence type="ECO:0000256" key="9">
    <source>
        <dbReference type="ARBA" id="ARBA00023136"/>
    </source>
</evidence>
<keyword evidence="5" id="KW-0256">Endoplasmic reticulum</keyword>
<dbReference type="NCBIfam" id="TIGR00327">
    <property type="entry name" value="secE_euk_arch"/>
    <property type="match status" value="1"/>
</dbReference>
<comment type="subcellular location">
    <subcellularLocation>
        <location evidence="1">Endoplasmic reticulum membrane</location>
        <topology evidence="1">Single-pass membrane protein</topology>
    </subcellularLocation>
</comment>
<dbReference type="AlphaFoldDB" id="A0A0L0T0L1"/>
<dbReference type="SUPFAM" id="SSF103456">
    <property type="entry name" value="Preprotein translocase SecE subunit"/>
    <property type="match status" value="1"/>
</dbReference>
<keyword evidence="12" id="KW-1185">Reference proteome</keyword>
<evidence type="ECO:0000256" key="10">
    <source>
        <dbReference type="SAM" id="Phobius"/>
    </source>
</evidence>
<reference evidence="11 12" key="1">
    <citation type="submission" date="2009-11" db="EMBL/GenBank/DDBJ databases">
        <title>Annotation of Allomyces macrogynus ATCC 38327.</title>
        <authorList>
            <consortium name="The Broad Institute Genome Sequencing Platform"/>
            <person name="Russ C."/>
            <person name="Cuomo C."/>
            <person name="Burger G."/>
            <person name="Gray M.W."/>
            <person name="Holland P.W.H."/>
            <person name="King N."/>
            <person name="Lang F.B.F."/>
            <person name="Roger A.J."/>
            <person name="Ruiz-Trillo I."/>
            <person name="Young S.K."/>
            <person name="Zeng Q."/>
            <person name="Gargeya S."/>
            <person name="Fitzgerald M."/>
            <person name="Haas B."/>
            <person name="Abouelleil A."/>
            <person name="Alvarado L."/>
            <person name="Arachchi H.M."/>
            <person name="Berlin A."/>
            <person name="Chapman S.B."/>
            <person name="Gearin G."/>
            <person name="Goldberg J."/>
            <person name="Griggs A."/>
            <person name="Gujja S."/>
            <person name="Hansen M."/>
            <person name="Heiman D."/>
            <person name="Howarth C."/>
            <person name="Larimer J."/>
            <person name="Lui A."/>
            <person name="MacDonald P.J.P."/>
            <person name="McCowen C."/>
            <person name="Montmayeur A."/>
            <person name="Murphy C."/>
            <person name="Neiman D."/>
            <person name="Pearson M."/>
            <person name="Priest M."/>
            <person name="Roberts A."/>
            <person name="Saif S."/>
            <person name="Shea T."/>
            <person name="Sisk P."/>
            <person name="Stolte C."/>
            <person name="Sykes S."/>
            <person name="Wortman J."/>
            <person name="Nusbaum C."/>
            <person name="Birren B."/>
        </authorList>
    </citation>
    <scope>NUCLEOTIDE SEQUENCE [LARGE SCALE GENOMIC DNA]</scope>
    <source>
        <strain evidence="11 12">ATCC 38327</strain>
    </source>
</reference>
<sequence>MSSKSDDYDASAPAPADQFAEFLDGPKRFAKQSQLLINRCTKPTRNEFQQIFQVVGIGFLIMGFIGFVVKLIHIPINNIIVGAA</sequence>
<dbReference type="EMBL" id="GG745356">
    <property type="protein sequence ID" value="KNE68292.1"/>
    <property type="molecule type" value="Genomic_DNA"/>
</dbReference>
<dbReference type="VEuPathDB" id="FungiDB:AMAG_12959"/>
<evidence type="ECO:0000313" key="11">
    <source>
        <dbReference type="EMBL" id="KNE68292.1"/>
    </source>
</evidence>
<proteinExistence type="inferred from homology"/>
<name>A0A0L0T0L1_ALLM3</name>
<dbReference type="GO" id="GO:0005789">
    <property type="term" value="C:endoplasmic reticulum membrane"/>
    <property type="evidence" value="ECO:0007669"/>
    <property type="project" value="UniProtKB-SubCell"/>
</dbReference>
<keyword evidence="6" id="KW-0653">Protein transport</keyword>
<dbReference type="PROSITE" id="PS01067">
    <property type="entry name" value="SECE_SEC61G"/>
    <property type="match status" value="1"/>
</dbReference>
<keyword evidence="9 10" id="KW-0472">Membrane</keyword>
<dbReference type="GO" id="GO:0006605">
    <property type="term" value="P:protein targeting"/>
    <property type="evidence" value="ECO:0007669"/>
    <property type="project" value="InterPro"/>
</dbReference>
<dbReference type="GO" id="GO:0008320">
    <property type="term" value="F:protein transmembrane transporter activity"/>
    <property type="evidence" value="ECO:0007669"/>
    <property type="project" value="InterPro"/>
</dbReference>
<evidence type="ECO:0000256" key="6">
    <source>
        <dbReference type="ARBA" id="ARBA00022927"/>
    </source>
</evidence>
<dbReference type="HAMAP" id="MF_00422">
    <property type="entry name" value="SecE"/>
    <property type="match status" value="1"/>
</dbReference>
<gene>
    <name evidence="11" type="ORF">AMAG_12959</name>
</gene>
<dbReference type="InterPro" id="IPR023391">
    <property type="entry name" value="Prot_translocase_SecE_dom_sf"/>
</dbReference>
<keyword evidence="8" id="KW-0811">Translocation</keyword>
<accession>A0A0L0T0L1</accession>
<dbReference type="PANTHER" id="PTHR12309">
    <property type="entry name" value="SEC61 GAMMA SUBUNIT"/>
    <property type="match status" value="1"/>
</dbReference>
<reference evidence="12" key="2">
    <citation type="submission" date="2009-11" db="EMBL/GenBank/DDBJ databases">
        <title>The Genome Sequence of Allomyces macrogynus strain ATCC 38327.</title>
        <authorList>
            <consortium name="The Broad Institute Genome Sequencing Platform"/>
            <person name="Russ C."/>
            <person name="Cuomo C."/>
            <person name="Shea T."/>
            <person name="Young S.K."/>
            <person name="Zeng Q."/>
            <person name="Koehrsen M."/>
            <person name="Haas B."/>
            <person name="Borodovsky M."/>
            <person name="Guigo R."/>
            <person name="Alvarado L."/>
            <person name="Berlin A."/>
            <person name="Borenstein D."/>
            <person name="Chen Z."/>
            <person name="Engels R."/>
            <person name="Freedman E."/>
            <person name="Gellesch M."/>
            <person name="Goldberg J."/>
            <person name="Griggs A."/>
            <person name="Gujja S."/>
            <person name="Heiman D."/>
            <person name="Hepburn T."/>
            <person name="Howarth C."/>
            <person name="Jen D."/>
            <person name="Larson L."/>
            <person name="Lewis B."/>
            <person name="Mehta T."/>
            <person name="Park D."/>
            <person name="Pearson M."/>
            <person name="Roberts A."/>
            <person name="Saif S."/>
            <person name="Shenoy N."/>
            <person name="Sisk P."/>
            <person name="Stolte C."/>
            <person name="Sykes S."/>
            <person name="Walk T."/>
            <person name="White J."/>
            <person name="Yandava C."/>
            <person name="Burger G."/>
            <person name="Gray M.W."/>
            <person name="Holland P.W.H."/>
            <person name="King N."/>
            <person name="Lang F.B.F."/>
            <person name="Roger A.J."/>
            <person name="Ruiz-Trillo I."/>
            <person name="Lander E."/>
            <person name="Nusbaum C."/>
        </authorList>
    </citation>
    <scope>NUCLEOTIDE SEQUENCE [LARGE SCALE GENOMIC DNA]</scope>
    <source>
        <strain evidence="12">ATCC 38327</strain>
    </source>
</reference>
<dbReference type="STRING" id="578462.A0A0L0T0L1"/>
<dbReference type="InterPro" id="IPR001901">
    <property type="entry name" value="Translocase_SecE/Sec61-g"/>
</dbReference>